<gene>
    <name evidence="3" type="ORF">EJ05DRAFT_479405</name>
</gene>
<feature type="region of interest" description="Disordered" evidence="1">
    <location>
        <begin position="1"/>
        <end position="113"/>
    </location>
</feature>
<dbReference type="GeneID" id="54485720"/>
<feature type="compositionally biased region" description="Polar residues" evidence="1">
    <location>
        <begin position="89"/>
        <end position="103"/>
    </location>
</feature>
<keyword evidence="4" id="KW-1185">Reference proteome</keyword>
<evidence type="ECO:0000256" key="1">
    <source>
        <dbReference type="SAM" id="MobiDB-lite"/>
    </source>
</evidence>
<dbReference type="Proteomes" id="UP000799437">
    <property type="component" value="Unassembled WGS sequence"/>
</dbReference>
<proteinExistence type="predicted"/>
<evidence type="ECO:0000313" key="4">
    <source>
        <dbReference type="Proteomes" id="UP000799437"/>
    </source>
</evidence>
<dbReference type="RefSeq" id="XP_033596866.1">
    <property type="nucleotide sequence ID" value="XM_033744666.1"/>
</dbReference>
<dbReference type="OrthoDB" id="4085451at2759"/>
<sequence>MGASASKAAKGAGSAARQYPTRIPSTATQTSRSSPPPLASAAQPQTQAQTRPSPAPPIHSQQPEPVPQDSNPSLSARLRDIGPVRPTESYASPSSDIYNSAPQYPSPYPTPASNPALIVLAARKRFQEIADQEHEDVGRKGFAGRTLLDAETIRQVLVLRGAGKRESDIETLLGLKKGVMGRLGAEGLVGVSGPTGGAIEKTA</sequence>
<dbReference type="Pfam" id="PF22943">
    <property type="entry name" value="HTH_68"/>
    <property type="match status" value="1"/>
</dbReference>
<reference evidence="3" key="1">
    <citation type="journal article" date="2020" name="Stud. Mycol.">
        <title>101 Dothideomycetes genomes: a test case for predicting lifestyles and emergence of pathogens.</title>
        <authorList>
            <person name="Haridas S."/>
            <person name="Albert R."/>
            <person name="Binder M."/>
            <person name="Bloem J."/>
            <person name="Labutti K."/>
            <person name="Salamov A."/>
            <person name="Andreopoulos B."/>
            <person name="Baker S."/>
            <person name="Barry K."/>
            <person name="Bills G."/>
            <person name="Bluhm B."/>
            <person name="Cannon C."/>
            <person name="Castanera R."/>
            <person name="Culley D."/>
            <person name="Daum C."/>
            <person name="Ezra D."/>
            <person name="Gonzalez J."/>
            <person name="Henrissat B."/>
            <person name="Kuo A."/>
            <person name="Liang C."/>
            <person name="Lipzen A."/>
            <person name="Lutzoni F."/>
            <person name="Magnuson J."/>
            <person name="Mondo S."/>
            <person name="Nolan M."/>
            <person name="Ohm R."/>
            <person name="Pangilinan J."/>
            <person name="Park H.-J."/>
            <person name="Ramirez L."/>
            <person name="Alfaro M."/>
            <person name="Sun H."/>
            <person name="Tritt A."/>
            <person name="Yoshinaga Y."/>
            <person name="Zwiers L.-H."/>
            <person name="Turgeon B."/>
            <person name="Goodwin S."/>
            <person name="Spatafora J."/>
            <person name="Crous P."/>
            <person name="Grigoriev I."/>
        </authorList>
    </citation>
    <scope>NUCLEOTIDE SEQUENCE</scope>
    <source>
        <strain evidence="3">CBS 121739</strain>
    </source>
</reference>
<protein>
    <recommendedName>
        <fullName evidence="2">Helix-turn-helix domain-containing protein</fullName>
    </recommendedName>
</protein>
<organism evidence="3 4">
    <name type="scientific">Pseudovirgaria hyperparasitica</name>
    <dbReference type="NCBI Taxonomy" id="470096"/>
    <lineage>
        <taxon>Eukaryota</taxon>
        <taxon>Fungi</taxon>
        <taxon>Dikarya</taxon>
        <taxon>Ascomycota</taxon>
        <taxon>Pezizomycotina</taxon>
        <taxon>Dothideomycetes</taxon>
        <taxon>Dothideomycetes incertae sedis</taxon>
        <taxon>Acrospermales</taxon>
        <taxon>Acrospermaceae</taxon>
        <taxon>Pseudovirgaria</taxon>
    </lineage>
</organism>
<dbReference type="AlphaFoldDB" id="A0A6A6VW76"/>
<dbReference type="EMBL" id="ML996580">
    <property type="protein sequence ID" value="KAF2754415.1"/>
    <property type="molecule type" value="Genomic_DNA"/>
</dbReference>
<feature type="compositionally biased region" description="Low complexity" evidence="1">
    <location>
        <begin position="39"/>
        <end position="52"/>
    </location>
</feature>
<feature type="compositionally biased region" description="Low complexity" evidence="1">
    <location>
        <begin position="1"/>
        <end position="16"/>
    </location>
</feature>
<feature type="compositionally biased region" description="Polar residues" evidence="1">
    <location>
        <begin position="59"/>
        <end position="74"/>
    </location>
</feature>
<dbReference type="InterPro" id="IPR054448">
    <property type="entry name" value="HTH_put_ascomycetes"/>
</dbReference>
<feature type="domain" description="Helix-turn-helix" evidence="2">
    <location>
        <begin position="147"/>
        <end position="190"/>
    </location>
</feature>
<evidence type="ECO:0000259" key="2">
    <source>
        <dbReference type="Pfam" id="PF22943"/>
    </source>
</evidence>
<evidence type="ECO:0000313" key="3">
    <source>
        <dbReference type="EMBL" id="KAF2754415.1"/>
    </source>
</evidence>
<name>A0A6A6VW76_9PEZI</name>
<accession>A0A6A6VW76</accession>